<evidence type="ECO:0000313" key="1">
    <source>
        <dbReference type="EMBL" id="MFC3581506.1"/>
    </source>
</evidence>
<sequence>MPHASNIVLCAGPDSPHAFDIIPLQPRNGTLDARCPICRGYGQWNTEIDLVSFRCKRAICDTCHGAGWIETGADPIGVPDIVMTPEGYAKWVVRYVGREEAATAPAAAGVAKL</sequence>
<organism evidence="1 2">
    <name type="scientific">Sphingomonas hylomeconis</name>
    <dbReference type="NCBI Taxonomy" id="1395958"/>
    <lineage>
        <taxon>Bacteria</taxon>
        <taxon>Pseudomonadati</taxon>
        <taxon>Pseudomonadota</taxon>
        <taxon>Alphaproteobacteria</taxon>
        <taxon>Sphingomonadales</taxon>
        <taxon>Sphingomonadaceae</taxon>
        <taxon>Sphingomonas</taxon>
    </lineage>
</organism>
<reference evidence="2" key="1">
    <citation type="journal article" date="2019" name="Int. J. Syst. Evol. Microbiol.">
        <title>The Global Catalogue of Microorganisms (GCM) 10K type strain sequencing project: providing services to taxonomists for standard genome sequencing and annotation.</title>
        <authorList>
            <consortium name="The Broad Institute Genomics Platform"/>
            <consortium name="The Broad Institute Genome Sequencing Center for Infectious Disease"/>
            <person name="Wu L."/>
            <person name="Ma J."/>
        </authorList>
    </citation>
    <scope>NUCLEOTIDE SEQUENCE [LARGE SCALE GENOMIC DNA]</scope>
    <source>
        <strain evidence="2">KCTC 42739</strain>
    </source>
</reference>
<dbReference type="InterPro" id="IPR036410">
    <property type="entry name" value="HSP_DnaJ_Cys-rich_dom_sf"/>
</dbReference>
<dbReference type="SUPFAM" id="SSF57938">
    <property type="entry name" value="DnaJ/Hsp40 cysteine-rich domain"/>
    <property type="match status" value="1"/>
</dbReference>
<comment type="caution">
    <text evidence="1">The sequence shown here is derived from an EMBL/GenBank/DDBJ whole genome shotgun (WGS) entry which is preliminary data.</text>
</comment>
<dbReference type="Proteomes" id="UP001595713">
    <property type="component" value="Unassembled WGS sequence"/>
</dbReference>
<protein>
    <submittedName>
        <fullName evidence="1">Uncharacterized protein</fullName>
    </submittedName>
</protein>
<keyword evidence="2" id="KW-1185">Reference proteome</keyword>
<dbReference type="EMBL" id="JBHRXP010000007">
    <property type="protein sequence ID" value="MFC3581506.1"/>
    <property type="molecule type" value="Genomic_DNA"/>
</dbReference>
<accession>A0ABV7SX78</accession>
<name>A0ABV7SX78_9SPHN</name>
<evidence type="ECO:0000313" key="2">
    <source>
        <dbReference type="Proteomes" id="UP001595713"/>
    </source>
</evidence>
<dbReference type="RefSeq" id="WP_261292638.1">
    <property type="nucleotide sequence ID" value="NZ_JANQBK010000001.1"/>
</dbReference>
<proteinExistence type="predicted"/>
<gene>
    <name evidence="1" type="ORF">ACFONA_15140</name>
</gene>